<protein>
    <submittedName>
        <fullName evidence="1">Type II toxin-antitoxin system PemK/MazF family toxin</fullName>
    </submittedName>
</protein>
<dbReference type="RefSeq" id="WP_188255439.1">
    <property type="nucleotide sequence ID" value="NZ_JABVCF010000007.1"/>
</dbReference>
<evidence type="ECO:0000313" key="1">
    <source>
        <dbReference type="EMBL" id="MBS3649886.1"/>
    </source>
</evidence>
<evidence type="ECO:0000313" key="2">
    <source>
        <dbReference type="Proteomes" id="UP000680348"/>
    </source>
</evidence>
<name>A0A942E2M1_9HYPH</name>
<dbReference type="EMBL" id="JAGWCR010000007">
    <property type="protein sequence ID" value="MBS3649886.1"/>
    <property type="molecule type" value="Genomic_DNA"/>
</dbReference>
<keyword evidence="2" id="KW-1185">Reference proteome</keyword>
<dbReference type="AlphaFoldDB" id="A0A942E2M1"/>
<dbReference type="GO" id="GO:0003677">
    <property type="term" value="F:DNA binding"/>
    <property type="evidence" value="ECO:0007669"/>
    <property type="project" value="InterPro"/>
</dbReference>
<sequence>MVRDNVPRRGDVFWIDPNPVAGREMKDRHRFVVITPEINALGICMTVPVTTGGLHVRNVGLAVSITGHETTGVAVCNQVRSFDIEARVRAGTARFVETLDEATADEIVSRVLSAIDPEV</sequence>
<dbReference type="Proteomes" id="UP000680348">
    <property type="component" value="Unassembled WGS sequence"/>
</dbReference>
<dbReference type="Pfam" id="PF02452">
    <property type="entry name" value="PemK_toxin"/>
    <property type="match status" value="1"/>
</dbReference>
<comment type="caution">
    <text evidence="1">The sequence shown here is derived from an EMBL/GenBank/DDBJ whole genome shotgun (WGS) entry which is preliminary data.</text>
</comment>
<accession>A0A942E2M1</accession>
<dbReference type="SUPFAM" id="SSF50118">
    <property type="entry name" value="Cell growth inhibitor/plasmid maintenance toxic component"/>
    <property type="match status" value="1"/>
</dbReference>
<organism evidence="1 2">
    <name type="scientific">Pseudaminobacter soli</name>
    <name type="common">ex Zhang et al. 2022</name>
    <dbReference type="NCBI Taxonomy" id="2831468"/>
    <lineage>
        <taxon>Bacteria</taxon>
        <taxon>Pseudomonadati</taxon>
        <taxon>Pseudomonadota</taxon>
        <taxon>Alphaproteobacteria</taxon>
        <taxon>Hyphomicrobiales</taxon>
        <taxon>Phyllobacteriaceae</taxon>
        <taxon>Pseudaminobacter</taxon>
    </lineage>
</organism>
<dbReference type="Gene3D" id="2.30.30.110">
    <property type="match status" value="1"/>
</dbReference>
<proteinExistence type="predicted"/>
<dbReference type="InterPro" id="IPR003477">
    <property type="entry name" value="PemK-like"/>
</dbReference>
<gene>
    <name evidence="1" type="ORF">KEU06_14835</name>
</gene>
<dbReference type="InterPro" id="IPR011067">
    <property type="entry name" value="Plasmid_toxin/cell-grow_inhib"/>
</dbReference>
<reference evidence="1" key="1">
    <citation type="submission" date="2021-04" db="EMBL/GenBank/DDBJ databases">
        <title>Pseudaminobacter soli sp. nov., isolated from paddy soil contaminated by heavy metals.</title>
        <authorList>
            <person name="Zhang K."/>
        </authorList>
    </citation>
    <scope>NUCLEOTIDE SEQUENCE</scope>
    <source>
        <strain evidence="1">19-2017</strain>
    </source>
</reference>